<comment type="similarity">
    <text evidence="1 4">Belongs to the CAP family.</text>
</comment>
<dbReference type="SMART" id="SM00673">
    <property type="entry name" value="CARP"/>
    <property type="match status" value="2"/>
</dbReference>
<dbReference type="InterPro" id="IPR013912">
    <property type="entry name" value="Adenylate_cyclase-assoc_CAP_C"/>
</dbReference>
<dbReference type="GO" id="GO:0005737">
    <property type="term" value="C:cytoplasm"/>
    <property type="evidence" value="ECO:0007669"/>
    <property type="project" value="TreeGrafter"/>
</dbReference>
<dbReference type="OrthoDB" id="1601at2759"/>
<dbReference type="PROSITE" id="PS01088">
    <property type="entry name" value="CAP_1"/>
    <property type="match status" value="1"/>
</dbReference>
<evidence type="ECO:0000256" key="1">
    <source>
        <dbReference type="ARBA" id="ARBA00007659"/>
    </source>
</evidence>
<dbReference type="PROSITE" id="PS51329">
    <property type="entry name" value="C_CAP_COFACTOR_C"/>
    <property type="match status" value="1"/>
</dbReference>
<dbReference type="InterPro" id="IPR028417">
    <property type="entry name" value="CAP_CS_C"/>
</dbReference>
<evidence type="ECO:0000256" key="4">
    <source>
        <dbReference type="RuleBase" id="RU000647"/>
    </source>
</evidence>
<dbReference type="GO" id="GO:0007015">
    <property type="term" value="P:actin filament organization"/>
    <property type="evidence" value="ECO:0007669"/>
    <property type="project" value="TreeGrafter"/>
</dbReference>
<organism evidence="6 7">
    <name type="scientific">Rozella allomycis (strain CSF55)</name>
    <dbReference type="NCBI Taxonomy" id="988480"/>
    <lineage>
        <taxon>Eukaryota</taxon>
        <taxon>Fungi</taxon>
        <taxon>Fungi incertae sedis</taxon>
        <taxon>Cryptomycota</taxon>
        <taxon>Cryptomycota incertae sedis</taxon>
        <taxon>Rozella</taxon>
    </lineage>
</organism>
<dbReference type="AlphaFoldDB" id="A0A075AN11"/>
<dbReference type="InterPro" id="IPR053950">
    <property type="entry name" value="CAP_N"/>
</dbReference>
<dbReference type="SUPFAM" id="SSF69340">
    <property type="entry name" value="C-terminal domain of adenylylcyclase associated protein"/>
    <property type="match status" value="1"/>
</dbReference>
<dbReference type="PANTHER" id="PTHR10652">
    <property type="entry name" value="ADENYLYL CYCLASE-ASSOCIATED PROTEIN"/>
    <property type="match status" value="1"/>
</dbReference>
<dbReference type="GO" id="GO:0008179">
    <property type="term" value="F:adenylate cyclase binding"/>
    <property type="evidence" value="ECO:0007669"/>
    <property type="project" value="TreeGrafter"/>
</dbReference>
<dbReference type="InterPro" id="IPR001837">
    <property type="entry name" value="Adenylate_cyclase-assoc_CAP"/>
</dbReference>
<gene>
    <name evidence="6" type="ORF">O9G_001037</name>
</gene>
<evidence type="ECO:0000313" key="7">
    <source>
        <dbReference type="Proteomes" id="UP000030755"/>
    </source>
</evidence>
<evidence type="ECO:0000256" key="3">
    <source>
        <dbReference type="ARBA" id="ARBA00072052"/>
    </source>
</evidence>
<sequence length="440" mass="48495">MSQSDQQLQLLIKRLEAATARLEGLTGLKTNATNSEESRVPQDEELSQSVKEFDVFITENIQKFMEISSATNDLVIQQPLSINSFMGALTKPVMELAKQVTEIKDSNRPSKFFNHLSCVAEGFPAVGWFVVEPTPASYIKDMRESAQFYSNRIMKEYKDVDKMQVEWASCFLNVLDALHKYVKAHHTTGLVWNAKGDEAKIEDFVAPGPPPPPPGPVPIFSAPAPSNNNAPDMTNLFAELNKGDLVTKGLRKVDKSEMTHKNPNLRSTSVVKAENKQNESLSPKINETTKPARIELEGNKWFIIGNENIIISETEIKNVINIYNCSNSVIQVKNKVNAISAVNCKKVAIVADQIVSTVEIVNSKGMQIQILGKCPTISVDKTDGTSLDTEILSAKCSELNVSLPGANDDDDLIEKPVPEQFKTIIKNGKLETTPVEHSGA</sequence>
<dbReference type="Gene3D" id="1.25.40.330">
    <property type="entry name" value="Adenylate cyclase-associated CAP, N-terminal domain"/>
    <property type="match status" value="1"/>
</dbReference>
<evidence type="ECO:0000313" key="6">
    <source>
        <dbReference type="EMBL" id="EPZ31126.1"/>
    </source>
</evidence>
<dbReference type="EMBL" id="KE561300">
    <property type="protein sequence ID" value="EPZ31126.1"/>
    <property type="molecule type" value="Genomic_DNA"/>
</dbReference>
<dbReference type="STRING" id="988480.A0A075AN11"/>
<dbReference type="InterPro" id="IPR006599">
    <property type="entry name" value="CARP_motif"/>
</dbReference>
<dbReference type="Pfam" id="PF08603">
    <property type="entry name" value="CAP_C"/>
    <property type="match status" value="1"/>
</dbReference>
<reference evidence="6 7" key="1">
    <citation type="journal article" date="2013" name="Curr. Biol.">
        <title>Shared signatures of parasitism and phylogenomics unite Cryptomycota and microsporidia.</title>
        <authorList>
            <person name="James T.Y."/>
            <person name="Pelin A."/>
            <person name="Bonen L."/>
            <person name="Ahrendt S."/>
            <person name="Sain D."/>
            <person name="Corradi N."/>
            <person name="Stajich J.E."/>
        </authorList>
    </citation>
    <scope>NUCLEOTIDE SEQUENCE [LARGE SCALE GENOMIC DNA]</scope>
    <source>
        <strain evidence="6 7">CSF55</strain>
    </source>
</reference>
<dbReference type="InterPro" id="IPR036222">
    <property type="entry name" value="CAP_N_sf"/>
</dbReference>
<dbReference type="Pfam" id="PF01213">
    <property type="entry name" value="CAP_N-CM"/>
    <property type="match status" value="1"/>
</dbReference>
<dbReference type="InterPro" id="IPR036223">
    <property type="entry name" value="CAP_C_sf"/>
</dbReference>
<dbReference type="Gene3D" id="2.160.20.70">
    <property type="match status" value="1"/>
</dbReference>
<dbReference type="OMA" id="PISDHIH"/>
<comment type="function">
    <text evidence="2">The N-terminal domain binds to adenylyl cyclase, thereby enabling adenylyl cyclase to be activated by upstream regulatory signals, such as Ras. The C-terminal domain is required for normal cellular morphology and growth control.</text>
</comment>
<proteinExistence type="inferred from homology"/>
<dbReference type="InterPro" id="IPR018106">
    <property type="entry name" value="CAP_CS_N"/>
</dbReference>
<dbReference type="PROSITE" id="PS01089">
    <property type="entry name" value="CAP_2"/>
    <property type="match status" value="1"/>
</dbReference>
<feature type="domain" description="C-CAP/cofactor C-like" evidence="5">
    <location>
        <begin position="291"/>
        <end position="419"/>
    </location>
</feature>
<dbReference type="InterPro" id="IPR013992">
    <property type="entry name" value="Adenylate_cyclase-assoc_CAP_N"/>
</dbReference>
<dbReference type="GO" id="GO:0019933">
    <property type="term" value="P:cAMP-mediated signaling"/>
    <property type="evidence" value="ECO:0007669"/>
    <property type="project" value="TreeGrafter"/>
</dbReference>
<evidence type="ECO:0000256" key="2">
    <source>
        <dbReference type="ARBA" id="ARBA00054756"/>
    </source>
</evidence>
<accession>A0A075AN11</accession>
<keyword evidence="7" id="KW-1185">Reference proteome</keyword>
<dbReference type="Pfam" id="PF21938">
    <property type="entry name" value="CAP_N"/>
    <property type="match status" value="1"/>
</dbReference>
<name>A0A075AN11_ROZAC</name>
<dbReference type="HOGENOM" id="CLU_015780_1_0_1"/>
<dbReference type="InterPro" id="IPR016098">
    <property type="entry name" value="CAP/MinC_C"/>
</dbReference>
<protein>
    <recommendedName>
        <fullName evidence="3 4">Adenylyl cyclase-associated protein</fullName>
    </recommendedName>
</protein>
<evidence type="ECO:0000259" key="5">
    <source>
        <dbReference type="PROSITE" id="PS51329"/>
    </source>
</evidence>
<dbReference type="Proteomes" id="UP000030755">
    <property type="component" value="Unassembled WGS sequence"/>
</dbReference>
<dbReference type="FunFam" id="1.25.40.330:FF:000001">
    <property type="entry name" value="Adenylyl cyclase-associated protein"/>
    <property type="match status" value="1"/>
</dbReference>
<dbReference type="SUPFAM" id="SSF101278">
    <property type="entry name" value="N-terminal domain of adenylylcyclase associated protein, CAP"/>
    <property type="match status" value="1"/>
</dbReference>
<dbReference type="GO" id="GO:0003779">
    <property type="term" value="F:actin binding"/>
    <property type="evidence" value="ECO:0007669"/>
    <property type="project" value="InterPro"/>
</dbReference>
<dbReference type="PANTHER" id="PTHR10652:SF0">
    <property type="entry name" value="ADENYLYL CYCLASE-ASSOCIATED PROTEIN"/>
    <property type="match status" value="1"/>
</dbReference>
<dbReference type="InterPro" id="IPR017901">
    <property type="entry name" value="C-CAP_CF_C-like"/>
</dbReference>